<evidence type="ECO:0000313" key="1">
    <source>
        <dbReference type="EMBL" id="TEY84111.1"/>
    </source>
</evidence>
<sequence>MHTSDAQLEGAYEQTPVLLQHAPFVQGIPGAQVPVGRSFAALLSKEPELRWSDPTLRCADSWWMSESFLKTSVLFE</sequence>
<protein>
    <submittedName>
        <fullName evidence="1">Uncharacterized protein</fullName>
    </submittedName>
</protein>
<reference evidence="1 2" key="1">
    <citation type="submission" date="2017-11" db="EMBL/GenBank/DDBJ databases">
        <title>Comparative genomics of Botrytis spp.</title>
        <authorList>
            <person name="Valero-Jimenez C.A."/>
            <person name="Tapia P."/>
            <person name="Veloso J."/>
            <person name="Silva-Moreno E."/>
            <person name="Staats M."/>
            <person name="Valdes J.H."/>
            <person name="Van Kan J.A.L."/>
        </authorList>
    </citation>
    <scope>NUCLEOTIDE SEQUENCE [LARGE SCALE GENOMIC DNA]</scope>
    <source>
        <strain evidence="1 2">MUCL2830</strain>
    </source>
</reference>
<keyword evidence="2" id="KW-1185">Reference proteome</keyword>
<evidence type="ECO:0000313" key="2">
    <source>
        <dbReference type="Proteomes" id="UP000297299"/>
    </source>
</evidence>
<dbReference type="AlphaFoldDB" id="A0A4Y8DEW4"/>
<dbReference type="EMBL" id="PHWZ01000021">
    <property type="protein sequence ID" value="TEY84111.1"/>
    <property type="molecule type" value="Genomic_DNA"/>
</dbReference>
<dbReference type="Proteomes" id="UP000297299">
    <property type="component" value="Unassembled WGS sequence"/>
</dbReference>
<comment type="caution">
    <text evidence="1">The sequence shown here is derived from an EMBL/GenBank/DDBJ whole genome shotgun (WGS) entry which is preliminary data.</text>
</comment>
<proteinExistence type="predicted"/>
<accession>A0A4Y8DEW4</accession>
<gene>
    <name evidence="1" type="ORF">BOTCAL_0021g00340</name>
</gene>
<name>A0A4Y8DEW4_9HELO</name>
<organism evidence="1 2">
    <name type="scientific">Botryotinia calthae</name>
    <dbReference type="NCBI Taxonomy" id="38488"/>
    <lineage>
        <taxon>Eukaryota</taxon>
        <taxon>Fungi</taxon>
        <taxon>Dikarya</taxon>
        <taxon>Ascomycota</taxon>
        <taxon>Pezizomycotina</taxon>
        <taxon>Leotiomycetes</taxon>
        <taxon>Helotiales</taxon>
        <taxon>Sclerotiniaceae</taxon>
        <taxon>Botryotinia</taxon>
    </lineage>
</organism>